<sequence>MCQPVLRVMNCPVRAARFPVNTQMKSLRQFLLPDCGNRIQLLERERKRRAPSALTPQQPSSLAPGQNSFYTHGLLRRGARTSHRHVPLLAPHPAALTLTALAGALVQDPSTRRPRCATSSGSMRRDRRTHNQELDPHQLHHKLIWKMSVPTLENIDHTKTVRSIDNVIKGSSLIHPPTIRKMLQECESKDNKAEQFLATGHRTCE</sequence>
<gene>
    <name evidence="2" type="ORF">D5F01_LYC17184</name>
</gene>
<protein>
    <submittedName>
        <fullName evidence="2">Uncharacterized protein</fullName>
    </submittedName>
</protein>
<dbReference type="Proteomes" id="UP000424527">
    <property type="component" value="Unassembled WGS sequence"/>
</dbReference>
<feature type="region of interest" description="Disordered" evidence="1">
    <location>
        <begin position="108"/>
        <end position="129"/>
    </location>
</feature>
<feature type="compositionally biased region" description="Polar residues" evidence="1">
    <location>
        <begin position="54"/>
        <end position="69"/>
    </location>
</feature>
<evidence type="ECO:0000313" key="3">
    <source>
        <dbReference type="Proteomes" id="UP000424527"/>
    </source>
</evidence>
<proteinExistence type="predicted"/>
<name>A0A6G0HX66_LARCR</name>
<keyword evidence="3" id="KW-1185">Reference proteome</keyword>
<evidence type="ECO:0000256" key="1">
    <source>
        <dbReference type="SAM" id="MobiDB-lite"/>
    </source>
</evidence>
<comment type="caution">
    <text evidence="2">The sequence shown here is derived from an EMBL/GenBank/DDBJ whole genome shotgun (WGS) entry which is preliminary data.</text>
</comment>
<dbReference type="AlphaFoldDB" id="A0A6G0HX66"/>
<feature type="region of interest" description="Disordered" evidence="1">
    <location>
        <begin position="46"/>
        <end position="69"/>
    </location>
</feature>
<accession>A0A6G0HX66</accession>
<organism evidence="2 3">
    <name type="scientific">Larimichthys crocea</name>
    <name type="common">Large yellow croaker</name>
    <name type="synonym">Pseudosciaena crocea</name>
    <dbReference type="NCBI Taxonomy" id="215358"/>
    <lineage>
        <taxon>Eukaryota</taxon>
        <taxon>Metazoa</taxon>
        <taxon>Chordata</taxon>
        <taxon>Craniata</taxon>
        <taxon>Vertebrata</taxon>
        <taxon>Euteleostomi</taxon>
        <taxon>Actinopterygii</taxon>
        <taxon>Neopterygii</taxon>
        <taxon>Teleostei</taxon>
        <taxon>Neoteleostei</taxon>
        <taxon>Acanthomorphata</taxon>
        <taxon>Eupercaria</taxon>
        <taxon>Sciaenidae</taxon>
        <taxon>Larimichthys</taxon>
    </lineage>
</organism>
<reference evidence="2 3" key="1">
    <citation type="submission" date="2019-07" db="EMBL/GenBank/DDBJ databases">
        <title>Chromosome genome assembly for large yellow croaker.</title>
        <authorList>
            <person name="Xiao S."/>
        </authorList>
    </citation>
    <scope>NUCLEOTIDE SEQUENCE [LARGE SCALE GENOMIC DNA]</scope>
    <source>
        <strain evidence="2">JMULYC20181020</strain>
        <tissue evidence="2">Muscle</tissue>
    </source>
</reference>
<dbReference type="EMBL" id="REGW02000017">
    <property type="protein sequence ID" value="KAE8283858.1"/>
    <property type="molecule type" value="Genomic_DNA"/>
</dbReference>
<evidence type="ECO:0000313" key="2">
    <source>
        <dbReference type="EMBL" id="KAE8283858.1"/>
    </source>
</evidence>